<evidence type="ECO:0000256" key="2">
    <source>
        <dbReference type="SAM" id="SignalP"/>
    </source>
</evidence>
<proteinExistence type="predicted"/>
<feature type="region of interest" description="Disordered" evidence="1">
    <location>
        <begin position="27"/>
        <end position="60"/>
    </location>
</feature>
<name>A0ABQ7KB03_9FUNG</name>
<comment type="caution">
    <text evidence="3">The sequence shown here is derived from an EMBL/GenBank/DDBJ whole genome shotgun (WGS) entry which is preliminary data.</text>
</comment>
<evidence type="ECO:0000313" key="4">
    <source>
        <dbReference type="Proteomes" id="UP001194696"/>
    </source>
</evidence>
<feature type="chain" id="PRO_5046614768" evidence="2">
    <location>
        <begin position="23"/>
        <end position="60"/>
    </location>
</feature>
<evidence type="ECO:0000313" key="3">
    <source>
        <dbReference type="EMBL" id="KAG0295002.1"/>
    </source>
</evidence>
<feature type="compositionally biased region" description="Polar residues" evidence="1">
    <location>
        <begin position="28"/>
        <end position="49"/>
    </location>
</feature>
<keyword evidence="2" id="KW-0732">Signal</keyword>
<reference evidence="3 4" key="1">
    <citation type="journal article" date="2020" name="Fungal Divers.">
        <title>Resolving the Mortierellaceae phylogeny through synthesis of multi-gene phylogenetics and phylogenomics.</title>
        <authorList>
            <person name="Vandepol N."/>
            <person name="Liber J."/>
            <person name="Desiro A."/>
            <person name="Na H."/>
            <person name="Kennedy M."/>
            <person name="Barry K."/>
            <person name="Grigoriev I.V."/>
            <person name="Miller A.N."/>
            <person name="O'Donnell K."/>
            <person name="Stajich J.E."/>
            <person name="Bonito G."/>
        </authorList>
    </citation>
    <scope>NUCLEOTIDE SEQUENCE [LARGE SCALE GENOMIC DNA]</scope>
    <source>
        <strain evidence="3 4">AD045</strain>
    </source>
</reference>
<dbReference type="EMBL" id="JAAAIM010000099">
    <property type="protein sequence ID" value="KAG0295002.1"/>
    <property type="molecule type" value="Genomic_DNA"/>
</dbReference>
<sequence length="60" mass="6227">MLASKYLATIGFFILFISPALAAPGRSELQTMSQTAGSGDKAASSTSGDNRIGKCNSQEE</sequence>
<gene>
    <name evidence="3" type="ORF">BGZ96_012773</name>
</gene>
<evidence type="ECO:0000256" key="1">
    <source>
        <dbReference type="SAM" id="MobiDB-lite"/>
    </source>
</evidence>
<organism evidence="3 4">
    <name type="scientific">Linnemannia gamsii</name>
    <dbReference type="NCBI Taxonomy" id="64522"/>
    <lineage>
        <taxon>Eukaryota</taxon>
        <taxon>Fungi</taxon>
        <taxon>Fungi incertae sedis</taxon>
        <taxon>Mucoromycota</taxon>
        <taxon>Mortierellomycotina</taxon>
        <taxon>Mortierellomycetes</taxon>
        <taxon>Mortierellales</taxon>
        <taxon>Mortierellaceae</taxon>
        <taxon>Linnemannia</taxon>
    </lineage>
</organism>
<protein>
    <submittedName>
        <fullName evidence="3">Uncharacterized protein</fullName>
    </submittedName>
</protein>
<accession>A0ABQ7KB03</accession>
<feature type="signal peptide" evidence="2">
    <location>
        <begin position="1"/>
        <end position="22"/>
    </location>
</feature>
<dbReference type="Proteomes" id="UP001194696">
    <property type="component" value="Unassembled WGS sequence"/>
</dbReference>
<keyword evidence="4" id="KW-1185">Reference proteome</keyword>